<gene>
    <name evidence="2" type="ORF">Atep_16850</name>
</gene>
<name>A0ABN6GCD8_9GAMM</name>
<reference evidence="2 3" key="1">
    <citation type="submission" date="2021-04" db="EMBL/GenBank/DDBJ databases">
        <title>Complete genome sequencing of Allochromatium tepidum strain NZ.</title>
        <authorList>
            <person name="Tsukatani Y."/>
            <person name="Mori H."/>
        </authorList>
    </citation>
    <scope>NUCLEOTIDE SEQUENCE [LARGE SCALE GENOMIC DNA]</scope>
    <source>
        <strain evidence="2 3">NZ</strain>
    </source>
</reference>
<evidence type="ECO:0008006" key="4">
    <source>
        <dbReference type="Google" id="ProtNLM"/>
    </source>
</evidence>
<dbReference type="InterPro" id="IPR025906">
    <property type="entry name" value="YjfB_motility"/>
</dbReference>
<evidence type="ECO:0000256" key="1">
    <source>
        <dbReference type="SAM" id="MobiDB-lite"/>
    </source>
</evidence>
<sequence length="70" mass="7380">MDISSTSGLAGYTYTPSSNKTDTSASLAMLNKANEMQADSAEQMIRSVTETTPSSQALPDHIGRNINVTA</sequence>
<evidence type="ECO:0000313" key="2">
    <source>
        <dbReference type="EMBL" id="BCU07008.1"/>
    </source>
</evidence>
<feature type="region of interest" description="Disordered" evidence="1">
    <location>
        <begin position="1"/>
        <end position="22"/>
    </location>
</feature>
<dbReference type="Proteomes" id="UP000680679">
    <property type="component" value="Chromosome"/>
</dbReference>
<feature type="region of interest" description="Disordered" evidence="1">
    <location>
        <begin position="49"/>
        <end position="70"/>
    </location>
</feature>
<dbReference type="RefSeq" id="WP_213378020.1">
    <property type="nucleotide sequence ID" value="NZ_AP024563.1"/>
</dbReference>
<dbReference type="EMBL" id="AP024563">
    <property type="protein sequence ID" value="BCU07008.1"/>
    <property type="molecule type" value="Genomic_DNA"/>
</dbReference>
<keyword evidence="3" id="KW-1185">Reference proteome</keyword>
<proteinExistence type="predicted"/>
<accession>A0ABN6GCD8</accession>
<dbReference type="Pfam" id="PF14070">
    <property type="entry name" value="YjfB_motility"/>
    <property type="match status" value="1"/>
</dbReference>
<evidence type="ECO:0000313" key="3">
    <source>
        <dbReference type="Proteomes" id="UP000680679"/>
    </source>
</evidence>
<protein>
    <recommendedName>
        <fullName evidence="4">Motility protein</fullName>
    </recommendedName>
</protein>
<organism evidence="2 3">
    <name type="scientific">Allochromatium tepidum</name>
    <dbReference type="NCBI Taxonomy" id="553982"/>
    <lineage>
        <taxon>Bacteria</taxon>
        <taxon>Pseudomonadati</taxon>
        <taxon>Pseudomonadota</taxon>
        <taxon>Gammaproteobacteria</taxon>
        <taxon>Chromatiales</taxon>
        <taxon>Chromatiaceae</taxon>
        <taxon>Allochromatium</taxon>
    </lineage>
</organism>